<organism evidence="2 3">
    <name type="scientific">Streptomyces phage Janus</name>
    <dbReference type="NCBI Taxonomy" id="2510525"/>
    <lineage>
        <taxon>Viruses</taxon>
        <taxon>Duplodnaviria</taxon>
        <taxon>Heunggongvirae</taxon>
        <taxon>Uroviricota</taxon>
        <taxon>Caudoviricetes</taxon>
        <taxon>Arquatrovirinae</taxon>
        <taxon>Janusvirus</taxon>
        <taxon>Janusvirus janus</taxon>
    </lineage>
</organism>
<dbReference type="GeneID" id="64470928"/>
<name>A0A411CPV2_9CAUD</name>
<dbReference type="RefSeq" id="YP_010055005.1">
    <property type="nucleotide sequence ID" value="NC_054660.1"/>
</dbReference>
<reference evidence="2 3" key="1">
    <citation type="submission" date="2019-01" db="EMBL/GenBank/DDBJ databases">
        <authorList>
            <person name="Molina J."/>
            <person name="Li Y."/>
            <person name="Tei-Muno D.A."/>
            <person name="Klug H.M."/>
            <person name="Nayek S."/>
            <person name="Layton S.R."/>
            <person name="Kim T."/>
            <person name="Hughes L.E."/>
            <person name="Garlena R.A."/>
            <person name="Russell D.A."/>
            <person name="Pope W.H."/>
            <person name="Jacobs-Sera D."/>
            <person name="Hatfull G.F."/>
        </authorList>
    </citation>
    <scope>NUCLEOTIDE SEQUENCE [LARGE SCALE GENOMIC DNA]</scope>
</reference>
<gene>
    <name evidence="2" type="primary">31</name>
    <name evidence="2" type="ORF">SEA_JANUS_31</name>
</gene>
<keyword evidence="3" id="KW-1185">Reference proteome</keyword>
<protein>
    <submittedName>
        <fullName evidence="2">Uncharacterized protein</fullName>
    </submittedName>
</protein>
<dbReference type="Proteomes" id="UP000289966">
    <property type="component" value="Segment"/>
</dbReference>
<dbReference type="EMBL" id="MK392366">
    <property type="protein sequence ID" value="QAY15935.1"/>
    <property type="molecule type" value="Genomic_DNA"/>
</dbReference>
<dbReference type="KEGG" id="vg:64470928"/>
<feature type="region of interest" description="Disordered" evidence="1">
    <location>
        <begin position="1"/>
        <end position="24"/>
    </location>
</feature>
<evidence type="ECO:0000256" key="1">
    <source>
        <dbReference type="SAM" id="MobiDB-lite"/>
    </source>
</evidence>
<evidence type="ECO:0000313" key="2">
    <source>
        <dbReference type="EMBL" id="QAY15935.1"/>
    </source>
</evidence>
<sequence>MANQLGEGPTATPGGWRGEYTSPGGNVTLVVDEEAYDFHIIAAPDHKTAELRRVIDEARRHGLELLDDDEVGPEILEDDSIKIYLCPTPTETTLRLVVA</sequence>
<accession>A0A411CPV2</accession>
<evidence type="ECO:0000313" key="3">
    <source>
        <dbReference type="Proteomes" id="UP000289966"/>
    </source>
</evidence>
<proteinExistence type="predicted"/>